<evidence type="ECO:0000256" key="1">
    <source>
        <dbReference type="SAM" id="MobiDB-lite"/>
    </source>
</evidence>
<keyword evidence="4" id="KW-1185">Reference proteome</keyword>
<accession>A0A9P8LA78</accession>
<gene>
    <name evidence="3" type="ORF">GP486_004853</name>
</gene>
<dbReference type="AlphaFoldDB" id="A0A9P8LA78"/>
<evidence type="ECO:0000256" key="2">
    <source>
        <dbReference type="SAM" id="Phobius"/>
    </source>
</evidence>
<dbReference type="GO" id="GO:0000324">
    <property type="term" value="C:fungal-type vacuole"/>
    <property type="evidence" value="ECO:0007669"/>
    <property type="project" value="TreeGrafter"/>
</dbReference>
<dbReference type="GO" id="GO:0071944">
    <property type="term" value="C:cell periphery"/>
    <property type="evidence" value="ECO:0007669"/>
    <property type="project" value="TreeGrafter"/>
</dbReference>
<organism evidence="3 4">
    <name type="scientific">Trichoglossum hirsutum</name>
    <dbReference type="NCBI Taxonomy" id="265104"/>
    <lineage>
        <taxon>Eukaryota</taxon>
        <taxon>Fungi</taxon>
        <taxon>Dikarya</taxon>
        <taxon>Ascomycota</taxon>
        <taxon>Pezizomycotina</taxon>
        <taxon>Geoglossomycetes</taxon>
        <taxon>Geoglossales</taxon>
        <taxon>Geoglossaceae</taxon>
        <taxon>Trichoglossum</taxon>
    </lineage>
</organism>
<keyword evidence="2" id="KW-1133">Transmembrane helix</keyword>
<dbReference type="Proteomes" id="UP000750711">
    <property type="component" value="Unassembled WGS sequence"/>
</dbReference>
<dbReference type="EMBL" id="JAGHQM010000830">
    <property type="protein sequence ID" value="KAH0558489.1"/>
    <property type="molecule type" value="Genomic_DNA"/>
</dbReference>
<protein>
    <recommendedName>
        <fullName evidence="5">Regulator of phospholipase D SRF1</fullName>
    </recommendedName>
</protein>
<feature type="region of interest" description="Disordered" evidence="1">
    <location>
        <begin position="1"/>
        <end position="42"/>
    </location>
</feature>
<dbReference type="PANTHER" id="PTHR36819">
    <property type="entry name" value="REGULATOR OF PHOSPHOLIPASE D SRF1"/>
    <property type="match status" value="1"/>
</dbReference>
<feature type="transmembrane region" description="Helical" evidence="2">
    <location>
        <begin position="301"/>
        <end position="319"/>
    </location>
</feature>
<proteinExistence type="predicted"/>
<feature type="transmembrane region" description="Helical" evidence="2">
    <location>
        <begin position="262"/>
        <end position="281"/>
    </location>
</feature>
<comment type="caution">
    <text evidence="3">The sequence shown here is derived from an EMBL/GenBank/DDBJ whole genome shotgun (WGS) entry which is preliminary data.</text>
</comment>
<evidence type="ECO:0000313" key="4">
    <source>
        <dbReference type="Proteomes" id="UP000750711"/>
    </source>
</evidence>
<evidence type="ECO:0008006" key="5">
    <source>
        <dbReference type="Google" id="ProtNLM"/>
    </source>
</evidence>
<keyword evidence="2" id="KW-0812">Transmembrane</keyword>
<dbReference type="PANTHER" id="PTHR36819:SF1">
    <property type="entry name" value="REGULATOR OF PHOSPHOLIPASE D SRF1"/>
    <property type="match status" value="1"/>
</dbReference>
<evidence type="ECO:0000313" key="3">
    <source>
        <dbReference type="EMBL" id="KAH0558489.1"/>
    </source>
</evidence>
<feature type="transmembrane region" description="Helical" evidence="2">
    <location>
        <begin position="227"/>
        <end position="250"/>
    </location>
</feature>
<dbReference type="InterPro" id="IPR037737">
    <property type="entry name" value="Srf1"/>
</dbReference>
<feature type="transmembrane region" description="Helical" evidence="2">
    <location>
        <begin position="351"/>
        <end position="372"/>
    </location>
</feature>
<sequence>MAAPAEMATEDPESLLPSPANEPPDMSSLSASLEHRPKPQFAPSSVVLGNAVVENRAPQREVRTLPNRSCYTTELRVSVAWVHSFEEDEAEDMDPAKRLLPAYPGSIQHAHHNNYPAPNVRPGKLHDAARDRTTVAISAPVHEYASRWHAFAKGSAYPPTSLGESHIVDDAWLEEHGGDLESPWGAGNASGDGEKGDELMFLRSKGKRRVWYVRAQRTLLRNPIIPLVFRLIIWFFSLVALALGGSIFHISQMEGLSQRPSTLMAIVVDIIALVYILYITYDEYTGKPLGLRSPKAKMRLILLDLFFIVFDSANLSLAFDALSDVRWSCKDDDELGGATPSNGPLCVQQRALSSVLLVALVAWIMTFSVSVLR</sequence>
<name>A0A9P8LA78_9PEZI</name>
<reference evidence="3" key="1">
    <citation type="submission" date="2021-03" db="EMBL/GenBank/DDBJ databases">
        <title>Comparative genomics and phylogenomic investigation of the class Geoglossomycetes provide insights into ecological specialization and systematics.</title>
        <authorList>
            <person name="Melie T."/>
            <person name="Pirro S."/>
            <person name="Miller A.N."/>
            <person name="Quandt A."/>
        </authorList>
    </citation>
    <scope>NUCLEOTIDE SEQUENCE</scope>
    <source>
        <strain evidence="3">CAQ_001_2017</strain>
    </source>
</reference>
<keyword evidence="2" id="KW-0472">Membrane</keyword>